<feature type="transmembrane region" description="Helical" evidence="1">
    <location>
        <begin position="399"/>
        <end position="420"/>
    </location>
</feature>
<dbReference type="AlphaFoldDB" id="A0AAV4M1D7"/>
<accession>A0AAV4M1D7</accession>
<evidence type="ECO:0000313" key="3">
    <source>
        <dbReference type="EMBL" id="GIX65186.1"/>
    </source>
</evidence>
<dbReference type="Proteomes" id="UP001497744">
    <property type="component" value="Unassembled WGS sequence"/>
</dbReference>
<keyword evidence="2" id="KW-0732">Signal</keyword>
<feature type="transmembrane region" description="Helical" evidence="1">
    <location>
        <begin position="267"/>
        <end position="289"/>
    </location>
</feature>
<sequence>MAIHRALWALVFAIATQISDALVMEFGEHDGARSMLFTPLCLVPVLASTAEQMHTPSYQFSLEKGGTIDGTVEVAAVQDVQGRLPLLGVGEPVEEMKRILNTSRKTGLQIRRSSRYVKSNHDHHNWIQLIQNIRKWVSDWGRGVSDDAKGEEASPAMAESQPLDNVYLMILSKPQWDLYLSSHPDDQVEPSEVVDKFVFSSHFAAEMRIPITEVGQPVTFKFKAKTTDRFFALLFNADERKLVLRGKVRFVNPGNDHLPVEMKHFRAVIVFWEIVFVTSGALSVMYLALFHARKAVLSSYLVAFNFTFVSLYLRLDRQLLDSIRATGTYSNILWTVAHLVKRLHENCLLAVMVLLALGWKVHREHLTGIEFRMVFSVAAASTVVGFIEVLFNGVDVSRYLVNTLAFIVMLMASNFNTLVIRTRVVDESLSPQTGIFYSYLKVYKIFKVSFFAYIFKPAIYSTVRTMCLQSSAEQNFIWDEHFMLFMDLLFDYVVYCLYFLAFMPISQLPLFKHLLATHSRLE</sequence>
<organism evidence="3 4">
    <name type="scientific">Babesia caballi</name>
    <dbReference type="NCBI Taxonomy" id="5871"/>
    <lineage>
        <taxon>Eukaryota</taxon>
        <taxon>Sar</taxon>
        <taxon>Alveolata</taxon>
        <taxon>Apicomplexa</taxon>
        <taxon>Aconoidasida</taxon>
        <taxon>Piroplasmida</taxon>
        <taxon>Babesiidae</taxon>
        <taxon>Babesia</taxon>
    </lineage>
</organism>
<evidence type="ECO:0000313" key="4">
    <source>
        <dbReference type="Proteomes" id="UP001497744"/>
    </source>
</evidence>
<gene>
    <name evidence="3" type="ORF">BcabD6B2_46210</name>
</gene>
<keyword evidence="1" id="KW-0472">Membrane</keyword>
<protein>
    <submittedName>
        <fullName evidence="3">Cleavage and polyadenylation specificty factor subunit</fullName>
    </submittedName>
</protein>
<keyword evidence="4" id="KW-1185">Reference proteome</keyword>
<name>A0AAV4M1D7_BABCB</name>
<dbReference type="EMBL" id="BPLF01000004">
    <property type="protein sequence ID" value="GIX65186.1"/>
    <property type="molecule type" value="Genomic_DNA"/>
</dbReference>
<proteinExistence type="predicted"/>
<dbReference type="RefSeq" id="XP_067717255.1">
    <property type="nucleotide sequence ID" value="XM_067861154.1"/>
</dbReference>
<feature type="signal peptide" evidence="2">
    <location>
        <begin position="1"/>
        <end position="21"/>
    </location>
</feature>
<feature type="transmembrane region" description="Helical" evidence="1">
    <location>
        <begin position="492"/>
        <end position="511"/>
    </location>
</feature>
<keyword evidence="1" id="KW-0812">Transmembrane</keyword>
<dbReference type="GeneID" id="94196667"/>
<keyword evidence="1" id="KW-1133">Transmembrane helix</keyword>
<feature type="transmembrane region" description="Helical" evidence="1">
    <location>
        <begin position="295"/>
        <end position="315"/>
    </location>
</feature>
<evidence type="ECO:0000256" key="2">
    <source>
        <dbReference type="SAM" id="SignalP"/>
    </source>
</evidence>
<evidence type="ECO:0000256" key="1">
    <source>
        <dbReference type="SAM" id="Phobius"/>
    </source>
</evidence>
<reference evidence="3 4" key="1">
    <citation type="submission" date="2021-06" db="EMBL/GenBank/DDBJ databases">
        <title>Genome sequence of Babesia caballi.</title>
        <authorList>
            <person name="Yamagishi J."/>
            <person name="Kidaka T."/>
            <person name="Ochi A."/>
        </authorList>
    </citation>
    <scope>NUCLEOTIDE SEQUENCE [LARGE SCALE GENOMIC DNA]</scope>
    <source>
        <strain evidence="3">USDA-D6B2</strain>
    </source>
</reference>
<feature type="chain" id="PRO_5043708219" evidence="2">
    <location>
        <begin position="22"/>
        <end position="522"/>
    </location>
</feature>
<comment type="caution">
    <text evidence="3">The sequence shown here is derived from an EMBL/GenBank/DDBJ whole genome shotgun (WGS) entry which is preliminary data.</text>
</comment>
<feature type="transmembrane region" description="Helical" evidence="1">
    <location>
        <begin position="373"/>
        <end position="392"/>
    </location>
</feature>